<feature type="region of interest" description="Disordered" evidence="1">
    <location>
        <begin position="1"/>
        <end position="29"/>
    </location>
</feature>
<name>A0A1R3JGB4_COCAP</name>
<dbReference type="Proteomes" id="UP000188268">
    <property type="component" value="Unassembled WGS sequence"/>
</dbReference>
<proteinExistence type="predicted"/>
<protein>
    <submittedName>
        <fullName evidence="2">Uncharacterized protein</fullName>
    </submittedName>
</protein>
<organism evidence="2 3">
    <name type="scientific">Corchorus capsularis</name>
    <name type="common">Jute</name>
    <dbReference type="NCBI Taxonomy" id="210143"/>
    <lineage>
        <taxon>Eukaryota</taxon>
        <taxon>Viridiplantae</taxon>
        <taxon>Streptophyta</taxon>
        <taxon>Embryophyta</taxon>
        <taxon>Tracheophyta</taxon>
        <taxon>Spermatophyta</taxon>
        <taxon>Magnoliopsida</taxon>
        <taxon>eudicotyledons</taxon>
        <taxon>Gunneridae</taxon>
        <taxon>Pentapetalae</taxon>
        <taxon>rosids</taxon>
        <taxon>malvids</taxon>
        <taxon>Malvales</taxon>
        <taxon>Malvaceae</taxon>
        <taxon>Grewioideae</taxon>
        <taxon>Apeibeae</taxon>
        <taxon>Corchorus</taxon>
    </lineage>
</organism>
<gene>
    <name evidence="2" type="ORF">CCACVL1_06318</name>
</gene>
<dbReference type="Gramene" id="OMO93857">
    <property type="protein sequence ID" value="OMO93857"/>
    <property type="gene ID" value="CCACVL1_06318"/>
</dbReference>
<feature type="compositionally biased region" description="Basic and acidic residues" evidence="1">
    <location>
        <begin position="11"/>
        <end position="29"/>
    </location>
</feature>
<reference evidence="2 3" key="1">
    <citation type="submission" date="2013-09" db="EMBL/GenBank/DDBJ databases">
        <title>Corchorus capsularis genome sequencing.</title>
        <authorList>
            <person name="Alam M."/>
            <person name="Haque M.S."/>
            <person name="Islam M.S."/>
            <person name="Emdad E.M."/>
            <person name="Islam M.M."/>
            <person name="Ahmed B."/>
            <person name="Halim A."/>
            <person name="Hossen Q.M.M."/>
            <person name="Hossain M.Z."/>
            <person name="Ahmed R."/>
            <person name="Khan M.M."/>
            <person name="Islam R."/>
            <person name="Rashid M.M."/>
            <person name="Khan S.A."/>
            <person name="Rahman M.S."/>
            <person name="Alam M."/>
        </authorList>
    </citation>
    <scope>NUCLEOTIDE SEQUENCE [LARGE SCALE GENOMIC DNA]</scope>
    <source>
        <strain evidence="3">cv. CVL-1</strain>
        <tissue evidence="2">Whole seedling</tissue>
    </source>
</reference>
<keyword evidence="3" id="KW-1185">Reference proteome</keyword>
<comment type="caution">
    <text evidence="2">The sequence shown here is derived from an EMBL/GenBank/DDBJ whole genome shotgun (WGS) entry which is preliminary data.</text>
</comment>
<evidence type="ECO:0000313" key="3">
    <source>
        <dbReference type="Proteomes" id="UP000188268"/>
    </source>
</evidence>
<evidence type="ECO:0000313" key="2">
    <source>
        <dbReference type="EMBL" id="OMO93857.1"/>
    </source>
</evidence>
<accession>A0A1R3JGB4</accession>
<dbReference type="AlphaFoldDB" id="A0A1R3JGB4"/>
<sequence length="29" mass="3307">MAKLTMTALGLEKRKEDEDADHKESSMKI</sequence>
<dbReference type="EMBL" id="AWWV01008025">
    <property type="protein sequence ID" value="OMO93857.1"/>
    <property type="molecule type" value="Genomic_DNA"/>
</dbReference>
<evidence type="ECO:0000256" key="1">
    <source>
        <dbReference type="SAM" id="MobiDB-lite"/>
    </source>
</evidence>